<feature type="compositionally biased region" description="Basic residues" evidence="10">
    <location>
        <begin position="80"/>
        <end position="91"/>
    </location>
</feature>
<feature type="region of interest" description="Disordered" evidence="10">
    <location>
        <begin position="171"/>
        <end position="199"/>
    </location>
</feature>
<evidence type="ECO:0000256" key="1">
    <source>
        <dbReference type="ARBA" id="ARBA00004286"/>
    </source>
</evidence>
<dbReference type="PANTHER" id="PTHR13557:SF1">
    <property type="entry name" value="COILED-COIL DOMAIN-CONTAINING PROTEIN 86"/>
    <property type="match status" value="1"/>
</dbReference>
<evidence type="ECO:0000256" key="6">
    <source>
        <dbReference type="ARBA" id="ARBA00022934"/>
    </source>
</evidence>
<feature type="region of interest" description="Disordered" evidence="10">
    <location>
        <begin position="15"/>
        <end position="108"/>
    </location>
</feature>
<dbReference type="InterPro" id="IPR026570">
    <property type="entry name" value="CCDC86"/>
</dbReference>
<comment type="subcellular location">
    <subcellularLocation>
        <location evidence="1">Chromosome</location>
    </subcellularLocation>
    <subcellularLocation>
        <location evidence="2">Nucleus</location>
        <location evidence="2">Nucleolus</location>
    </subcellularLocation>
</comment>
<dbReference type="PANTHER" id="PTHR13557">
    <property type="entry name" value="COILED-COIL DOMAIN-CONTAINING PROTEIN 86"/>
    <property type="match status" value="1"/>
</dbReference>
<evidence type="ECO:0000256" key="4">
    <source>
        <dbReference type="ARBA" id="ARBA00022454"/>
    </source>
</evidence>
<gene>
    <name evidence="11" type="ORF">DVH24_025900</name>
</gene>
<evidence type="ECO:0000256" key="9">
    <source>
        <dbReference type="ARBA" id="ARBA00093307"/>
    </source>
</evidence>
<evidence type="ECO:0000256" key="8">
    <source>
        <dbReference type="ARBA" id="ARBA00023242"/>
    </source>
</evidence>
<keyword evidence="8" id="KW-0539">Nucleus</keyword>
<keyword evidence="7" id="KW-0175">Coiled coil</keyword>
<protein>
    <recommendedName>
        <fullName evidence="3">Coiled-coil domain-containing protein 86</fullName>
    </recommendedName>
</protein>
<organism evidence="11 12">
    <name type="scientific">Malus domestica</name>
    <name type="common">Apple</name>
    <name type="synonym">Pyrus malus</name>
    <dbReference type="NCBI Taxonomy" id="3750"/>
    <lineage>
        <taxon>Eukaryota</taxon>
        <taxon>Viridiplantae</taxon>
        <taxon>Streptophyta</taxon>
        <taxon>Embryophyta</taxon>
        <taxon>Tracheophyta</taxon>
        <taxon>Spermatophyta</taxon>
        <taxon>Magnoliopsida</taxon>
        <taxon>eudicotyledons</taxon>
        <taxon>Gunneridae</taxon>
        <taxon>Pentapetalae</taxon>
        <taxon>rosids</taxon>
        <taxon>fabids</taxon>
        <taxon>Rosales</taxon>
        <taxon>Rosaceae</taxon>
        <taxon>Amygdaloideae</taxon>
        <taxon>Maleae</taxon>
        <taxon>Malus</taxon>
    </lineage>
</organism>
<dbReference type="EMBL" id="RDQH01000328">
    <property type="protein sequence ID" value="RXI06764.1"/>
    <property type="molecule type" value="Genomic_DNA"/>
</dbReference>
<evidence type="ECO:0000256" key="3">
    <source>
        <dbReference type="ARBA" id="ARBA00016738"/>
    </source>
</evidence>
<accession>A0A498KK10</accession>
<dbReference type="AlphaFoldDB" id="A0A498KK10"/>
<name>A0A498KK10_MALDO</name>
<keyword evidence="12" id="KW-1185">Reference proteome</keyword>
<dbReference type="GO" id="GO:0005694">
    <property type="term" value="C:chromosome"/>
    <property type="evidence" value="ECO:0007669"/>
    <property type="project" value="UniProtKB-SubCell"/>
</dbReference>
<dbReference type="GO" id="GO:0005730">
    <property type="term" value="C:nucleolus"/>
    <property type="evidence" value="ECO:0007669"/>
    <property type="project" value="UniProtKB-SubCell"/>
</dbReference>
<feature type="region of interest" description="Disordered" evidence="10">
    <location>
        <begin position="125"/>
        <end position="157"/>
    </location>
</feature>
<keyword evidence="6" id="KW-0164">Citrullination</keyword>
<sequence>MACTIDFRRLDEGFGGKTYKRKRNPQASDEDASVFGGSAMEIDDSYPPPAKRSAVPSSDNPDKPSFGKPSYDGVIAGKVSGRKWKQPRKQRASAAQVSRKGTTFEERAKAKEIKRAYRERMTELKDEIKKNKEEKRRKREEREKKKKENILRSGTKLQVISNPKTIKKIAKTKDRKLLQPVPEHLINKNRRKRNNNDDE</sequence>
<evidence type="ECO:0000256" key="2">
    <source>
        <dbReference type="ARBA" id="ARBA00004604"/>
    </source>
</evidence>
<keyword evidence="5" id="KW-0597">Phosphoprotein</keyword>
<dbReference type="STRING" id="3750.A0A498KK10"/>
<evidence type="ECO:0000313" key="12">
    <source>
        <dbReference type="Proteomes" id="UP000290289"/>
    </source>
</evidence>
<evidence type="ECO:0000256" key="10">
    <source>
        <dbReference type="SAM" id="MobiDB-lite"/>
    </source>
</evidence>
<comment type="function">
    <text evidence="9">Required for proper chromosome segregation during mitosis and error-free mitotic progression.</text>
</comment>
<keyword evidence="4" id="KW-0158">Chromosome</keyword>
<dbReference type="SMR" id="A0A498KK10"/>
<dbReference type="Proteomes" id="UP000290289">
    <property type="component" value="Chromosome 2"/>
</dbReference>
<reference evidence="11 12" key="1">
    <citation type="submission" date="2018-10" db="EMBL/GenBank/DDBJ databases">
        <title>A high-quality apple genome assembly.</title>
        <authorList>
            <person name="Hu J."/>
        </authorList>
    </citation>
    <scope>NUCLEOTIDE SEQUENCE [LARGE SCALE GENOMIC DNA]</scope>
    <source>
        <strain evidence="12">cv. HFTH1</strain>
        <tissue evidence="11">Young leaf</tissue>
    </source>
</reference>
<proteinExistence type="predicted"/>
<evidence type="ECO:0000256" key="5">
    <source>
        <dbReference type="ARBA" id="ARBA00022553"/>
    </source>
</evidence>
<evidence type="ECO:0000313" key="11">
    <source>
        <dbReference type="EMBL" id="RXI06764.1"/>
    </source>
</evidence>
<comment type="caution">
    <text evidence="11">The sequence shown here is derived from an EMBL/GenBank/DDBJ whole genome shotgun (WGS) entry which is preliminary data.</text>
</comment>
<evidence type="ECO:0000256" key="7">
    <source>
        <dbReference type="ARBA" id="ARBA00023054"/>
    </source>
</evidence>
<feature type="compositionally biased region" description="Basic and acidic residues" evidence="10">
    <location>
        <begin position="125"/>
        <end position="150"/>
    </location>
</feature>